<reference evidence="2" key="1">
    <citation type="submission" date="2018-04" db="EMBL/GenBank/DDBJ databases">
        <title>WGS assembly of Panicum hallii.</title>
        <authorList>
            <person name="Lovell J."/>
            <person name="Jenkins J."/>
            <person name="Lowry D."/>
            <person name="Mamidi S."/>
            <person name="Sreedasyam A."/>
            <person name="Weng X."/>
            <person name="Barry K."/>
            <person name="Bonette J."/>
            <person name="Campitelli B."/>
            <person name="Daum C."/>
            <person name="Gordon S."/>
            <person name="Gould B."/>
            <person name="Lipzen A."/>
            <person name="Macqueen A."/>
            <person name="Palacio-Mejia J."/>
            <person name="Plott C."/>
            <person name="Shakirov E."/>
            <person name="Shu S."/>
            <person name="Yoshinaga Y."/>
            <person name="Zane M."/>
            <person name="Rokhsar D."/>
            <person name="Grimwood J."/>
            <person name="Schmutz J."/>
            <person name="Juenger T."/>
        </authorList>
    </citation>
    <scope>NUCLEOTIDE SEQUENCE [LARGE SCALE GENOMIC DNA]</scope>
    <source>
        <strain evidence="2">FIL2</strain>
    </source>
</reference>
<feature type="compositionally biased region" description="Low complexity" evidence="1">
    <location>
        <begin position="1"/>
        <end position="12"/>
    </location>
</feature>
<feature type="compositionally biased region" description="Low complexity" evidence="1">
    <location>
        <begin position="45"/>
        <end position="59"/>
    </location>
</feature>
<feature type="compositionally biased region" description="Basic and acidic residues" evidence="1">
    <location>
        <begin position="13"/>
        <end position="24"/>
    </location>
</feature>
<feature type="compositionally biased region" description="Basic residues" evidence="1">
    <location>
        <begin position="85"/>
        <end position="100"/>
    </location>
</feature>
<evidence type="ECO:0000313" key="2">
    <source>
        <dbReference type="EMBL" id="PVH47330.1"/>
    </source>
</evidence>
<feature type="compositionally biased region" description="Pro residues" evidence="1">
    <location>
        <begin position="28"/>
        <end position="37"/>
    </location>
</feature>
<sequence>MCGGTTTAAATADEARQQSREVLEPSRAPCPKPPRPPPQRRRRGSPAMPSSVSRPAAPRAHPPPSSPPSSPLSSLPLPRPCPSGRARRQRPATLLRRRSRELRGAPRAAPGGPREGGCRRLCLLPSPKAVVEESCHEADNDEIGAVKPPKEHAMVTAHQFGWLVFQVCYPKLGCLCWLVL</sequence>
<accession>A0A2T8JBN1</accession>
<organism evidence="2">
    <name type="scientific">Panicum hallii</name>
    <dbReference type="NCBI Taxonomy" id="206008"/>
    <lineage>
        <taxon>Eukaryota</taxon>
        <taxon>Viridiplantae</taxon>
        <taxon>Streptophyta</taxon>
        <taxon>Embryophyta</taxon>
        <taxon>Tracheophyta</taxon>
        <taxon>Spermatophyta</taxon>
        <taxon>Magnoliopsida</taxon>
        <taxon>Liliopsida</taxon>
        <taxon>Poales</taxon>
        <taxon>Poaceae</taxon>
        <taxon>PACMAD clade</taxon>
        <taxon>Panicoideae</taxon>
        <taxon>Panicodae</taxon>
        <taxon>Paniceae</taxon>
        <taxon>Panicinae</taxon>
        <taxon>Panicum</taxon>
        <taxon>Panicum sect. Panicum</taxon>
    </lineage>
</organism>
<gene>
    <name evidence="2" type="ORF">PAHAL_4G038100</name>
</gene>
<name>A0A2T8JBN1_9POAL</name>
<dbReference type="Gramene" id="PVH47330">
    <property type="protein sequence ID" value="PVH47330"/>
    <property type="gene ID" value="PAHAL_4G038100"/>
</dbReference>
<proteinExistence type="predicted"/>
<dbReference type="AlphaFoldDB" id="A0A2T8JBN1"/>
<dbReference type="Proteomes" id="UP000243499">
    <property type="component" value="Chromosome 4"/>
</dbReference>
<dbReference type="EMBL" id="CM008049">
    <property type="protein sequence ID" value="PVH47330.1"/>
    <property type="molecule type" value="Genomic_DNA"/>
</dbReference>
<protein>
    <submittedName>
        <fullName evidence="2">Uncharacterized protein</fullName>
    </submittedName>
</protein>
<feature type="region of interest" description="Disordered" evidence="1">
    <location>
        <begin position="1"/>
        <end position="118"/>
    </location>
</feature>
<feature type="compositionally biased region" description="Pro residues" evidence="1">
    <location>
        <begin position="60"/>
        <end position="70"/>
    </location>
</feature>
<evidence type="ECO:0000256" key="1">
    <source>
        <dbReference type="SAM" id="MobiDB-lite"/>
    </source>
</evidence>